<evidence type="ECO:0000256" key="1">
    <source>
        <dbReference type="SAM" id="Coils"/>
    </source>
</evidence>
<evidence type="ECO:0000313" key="4">
    <source>
        <dbReference type="Proteomes" id="UP000241238"/>
    </source>
</evidence>
<dbReference type="Proteomes" id="UP000241238">
    <property type="component" value="Chromosome"/>
</dbReference>
<accession>A0ABN5JLF3</accession>
<dbReference type="GeneID" id="77468979"/>
<keyword evidence="1" id="KW-0175">Coiled coil</keyword>
<proteinExistence type="predicted"/>
<dbReference type="SMART" id="SM00047">
    <property type="entry name" value="LYZ2"/>
    <property type="match status" value="1"/>
</dbReference>
<dbReference type="InterPro" id="IPR002901">
    <property type="entry name" value="MGlyc_endo_b_GlcNAc-like_dom"/>
</dbReference>
<gene>
    <name evidence="3" type="ORF">C4N18_13310</name>
</gene>
<organism evidence="3 4">
    <name type="scientific">Fusobacterium varium ATCC 27725</name>
    <dbReference type="NCBI Taxonomy" id="469618"/>
    <lineage>
        <taxon>Bacteria</taxon>
        <taxon>Fusobacteriati</taxon>
        <taxon>Fusobacteriota</taxon>
        <taxon>Fusobacteriia</taxon>
        <taxon>Fusobacteriales</taxon>
        <taxon>Fusobacteriaceae</taxon>
        <taxon>Fusobacterium</taxon>
    </lineage>
</organism>
<evidence type="ECO:0000259" key="2">
    <source>
        <dbReference type="SMART" id="SM00047"/>
    </source>
</evidence>
<dbReference type="PANTHER" id="PTHR40572:SF1">
    <property type="entry name" value="PROTEIN BAX"/>
    <property type="match status" value="1"/>
</dbReference>
<dbReference type="RefSeq" id="WP_005950629.1">
    <property type="nucleotide sequence ID" value="NZ_CP028103.1"/>
</dbReference>
<name>A0ABN5JLF3_FUSVA</name>
<feature type="coiled-coil region" evidence="1">
    <location>
        <begin position="85"/>
        <end position="112"/>
    </location>
</feature>
<protein>
    <recommendedName>
        <fullName evidence="2">Mannosyl-glycoprotein endo-beta-N-acetylglucosamidase-like domain-containing protein</fullName>
    </recommendedName>
</protein>
<dbReference type="InterPro" id="IPR053195">
    <property type="entry name" value="Bax-like"/>
</dbReference>
<dbReference type="PANTHER" id="PTHR40572">
    <property type="entry name" value="PROTEIN BAX"/>
    <property type="match status" value="1"/>
</dbReference>
<dbReference type="Pfam" id="PF01832">
    <property type="entry name" value="Glucosaminidase"/>
    <property type="match status" value="1"/>
</dbReference>
<dbReference type="Gene3D" id="1.10.530.10">
    <property type="match status" value="1"/>
</dbReference>
<keyword evidence="4" id="KW-1185">Reference proteome</keyword>
<sequence length="266" mass="31232">MKIKKYLLLGMIIMAVLFKYSDKKVDDDILKKVEYKKIEINNVADLYEKRDEEGLYVFSNEELDLRKLPADERKDAFVQLLLPAINVVHEEIKNDKEIIKKLEKKSELSEEEKKYCENIFSRYKVKYGNWQELESKMIIYPTSLILTQGALESAWGTSRFFREGNNIFGIWSTNPNEPRIAAKGVRENGFVPHLKKYDTIKDSVEDIVLTISRNDAYKKVREMINNEKSAHEIAYGLIKYSEEGEEYIKKIRTTMDKNGFLKYDLN</sequence>
<evidence type="ECO:0000313" key="3">
    <source>
        <dbReference type="EMBL" id="AVQ32154.1"/>
    </source>
</evidence>
<dbReference type="EMBL" id="CP028103">
    <property type="protein sequence ID" value="AVQ32154.1"/>
    <property type="molecule type" value="Genomic_DNA"/>
</dbReference>
<reference evidence="4" key="1">
    <citation type="journal article" date="2018" name="MSphere">
        <title>Fusobacterium Genomics Using MinION and Illumina Sequencing Enables Genome Completion and Correction.</title>
        <authorList>
            <person name="Todd S.M."/>
            <person name="Settlage R.E."/>
            <person name="Lahmers K.K."/>
            <person name="Slade D.J."/>
        </authorList>
    </citation>
    <scope>NUCLEOTIDE SEQUENCE [LARGE SCALE GENOMIC DNA]</scope>
    <source>
        <strain evidence="4">ATCC 27725</strain>
    </source>
</reference>
<feature type="domain" description="Mannosyl-glycoprotein endo-beta-N-acetylglucosamidase-like" evidence="2">
    <location>
        <begin position="124"/>
        <end position="264"/>
    </location>
</feature>